<evidence type="ECO:0000256" key="5">
    <source>
        <dbReference type="ARBA" id="ARBA00022801"/>
    </source>
</evidence>
<comment type="cofactor">
    <cofactor evidence="1">
        <name>Zn(2+)</name>
        <dbReference type="ChEBI" id="CHEBI:29105"/>
    </cofactor>
</comment>
<keyword evidence="4" id="KW-0479">Metal-binding</keyword>
<dbReference type="InterPro" id="IPR011765">
    <property type="entry name" value="Pept_M16_N"/>
</dbReference>
<comment type="similarity">
    <text evidence="2 8">Belongs to the peptidase M16 family.</text>
</comment>
<dbReference type="GO" id="GO:0046872">
    <property type="term" value="F:metal ion binding"/>
    <property type="evidence" value="ECO:0007669"/>
    <property type="project" value="UniProtKB-KW"/>
</dbReference>
<dbReference type="Pfam" id="PF00675">
    <property type="entry name" value="Peptidase_M16"/>
    <property type="match status" value="1"/>
</dbReference>
<evidence type="ECO:0000259" key="11">
    <source>
        <dbReference type="Pfam" id="PF05193"/>
    </source>
</evidence>
<dbReference type="GO" id="GO:0004222">
    <property type="term" value="F:metalloendopeptidase activity"/>
    <property type="evidence" value="ECO:0007669"/>
    <property type="project" value="InterPro"/>
</dbReference>
<organism evidence="12 13">
    <name type="scientific">Yersinia bercovieri</name>
    <dbReference type="NCBI Taxonomy" id="634"/>
    <lineage>
        <taxon>Bacteria</taxon>
        <taxon>Pseudomonadati</taxon>
        <taxon>Pseudomonadota</taxon>
        <taxon>Gammaproteobacteria</taxon>
        <taxon>Enterobacterales</taxon>
        <taxon>Yersiniaceae</taxon>
        <taxon>Yersinia</taxon>
    </lineage>
</organism>
<dbReference type="PANTHER" id="PTHR43690:SF17">
    <property type="entry name" value="PROTEIN YHJJ"/>
    <property type="match status" value="1"/>
</dbReference>
<feature type="domain" description="Peptidase M16 C-terminal" evidence="11">
    <location>
        <begin position="205"/>
        <end position="386"/>
    </location>
</feature>
<evidence type="ECO:0000313" key="13">
    <source>
        <dbReference type="Proteomes" id="UP000229378"/>
    </source>
</evidence>
<dbReference type="AlphaFoldDB" id="A0A2G4U670"/>
<evidence type="ECO:0000256" key="6">
    <source>
        <dbReference type="ARBA" id="ARBA00022833"/>
    </source>
</evidence>
<sequence>MTRILRYWSEGILLLLTGVPVASAQEISSPAPEIIEGQLENGLRYSLVPLAGQKGRVDIRLVVGAGSLDEEEQQSGVAHMVEHMVFHSSKNYPQGVSEYLHQQGWVRAQHYNAMTNYERTSYLFSPPKGSKQLPEALAVLSQMAGDSNITQPELDRERQIVYEEWRSKLGVAERMNQQRVQAVRFASRYPERPVIGDEKNIRTLPATELKAFYQRWYVPGNMHLIITGDIDGEKVTQQIIHYFAPLISTQLPERHYYEPTLSPQLRVVRLQDSESGGSQVSWVYRLDESASRVAGYNGIYARLVDQIALTALTRQLRRQQQQLPPAVSSMVIRKSNIGRTTSALGIFAQVTPEGHRRGLTQIQTEIQRLQRYPIAADDINDIKQELLETLAKSNDREESRDFAAWVQKVSDTLVQDKPMTSQKQINQWATMALSHIDADKVNARIQLWLSTPDRLVQFTVPGNAPFALPTPGAILRAEQHLQNRTIAPPQAKPKTVAAPVLPVVKTTGTVVRKQNYPQQQVTVWSLSNGDRVVWLRSPQADKKVWFTAVSGAGFMSPDLNPWQAQLASQLVQQSGPQGWSGEQFAAWRKQQGVSLSFNQNATELQISGQADASKLDDLLGLYNSLHQQPQIASEVMKESLNSLLRMTASSADSVSANKEQLVTQLRFGQEIFTRPTHAQLSAVSQEDLLSQWQRSAAAPATFYLLTDVDAPQLQEKTERYLAGIPRKPLAAAATHSPLTGHRETRNQWNIEPRSDLNVWSFTPLKWTPQQAVQVAIAQDLARKYLKTALRDDSLGIYRMKIDSTLADKTNRIDTTMSFGSEPARIEALLQQAERVFAQLPTLITEQDVNEGIANFKRSQAPRLSDPTTQLRLLILSDENYGDPRYLSEVKSLADTITLAGVRTAAGQLYNRQNSVISIIQPQEKPAKPQGSSTVPQEQQP</sequence>
<dbReference type="Proteomes" id="UP000229378">
    <property type="component" value="Unassembled WGS sequence"/>
</dbReference>
<dbReference type="EMBL" id="PEHN01000002">
    <property type="protein sequence ID" value="PHZ28823.1"/>
    <property type="molecule type" value="Genomic_DNA"/>
</dbReference>
<evidence type="ECO:0000256" key="8">
    <source>
        <dbReference type="RuleBase" id="RU004447"/>
    </source>
</evidence>
<keyword evidence="6" id="KW-0862">Zinc</keyword>
<dbReference type="Pfam" id="PF05193">
    <property type="entry name" value="Peptidase_M16_C"/>
    <property type="match status" value="1"/>
</dbReference>
<proteinExistence type="inferred from homology"/>
<keyword evidence="3" id="KW-0645">Protease</keyword>
<feature type="compositionally biased region" description="Polar residues" evidence="9">
    <location>
        <begin position="929"/>
        <end position="940"/>
    </location>
</feature>
<dbReference type="InterPro" id="IPR011249">
    <property type="entry name" value="Metalloenz_LuxS/M16"/>
</dbReference>
<dbReference type="PANTHER" id="PTHR43690">
    <property type="entry name" value="NARDILYSIN"/>
    <property type="match status" value="1"/>
</dbReference>
<dbReference type="InterPro" id="IPR007863">
    <property type="entry name" value="Peptidase_M16_C"/>
</dbReference>
<accession>A0A2G4U670</accession>
<dbReference type="PROSITE" id="PS00143">
    <property type="entry name" value="INSULINASE"/>
    <property type="match status" value="1"/>
</dbReference>
<evidence type="ECO:0000256" key="3">
    <source>
        <dbReference type="ARBA" id="ARBA00022670"/>
    </source>
</evidence>
<evidence type="ECO:0000256" key="2">
    <source>
        <dbReference type="ARBA" id="ARBA00007261"/>
    </source>
</evidence>
<dbReference type="RefSeq" id="WP_099460362.1">
    <property type="nucleotide sequence ID" value="NZ_PEHN01000002.1"/>
</dbReference>
<evidence type="ECO:0000256" key="4">
    <source>
        <dbReference type="ARBA" id="ARBA00022723"/>
    </source>
</evidence>
<dbReference type="GO" id="GO:0006508">
    <property type="term" value="P:proteolysis"/>
    <property type="evidence" value="ECO:0007669"/>
    <property type="project" value="UniProtKB-KW"/>
</dbReference>
<keyword evidence="5" id="KW-0378">Hydrolase</keyword>
<protein>
    <submittedName>
        <fullName evidence="12">Peptidase M16</fullName>
    </submittedName>
</protein>
<dbReference type="InterPro" id="IPR050626">
    <property type="entry name" value="Peptidase_M16"/>
</dbReference>
<evidence type="ECO:0000256" key="7">
    <source>
        <dbReference type="ARBA" id="ARBA00023049"/>
    </source>
</evidence>
<comment type="caution">
    <text evidence="12">The sequence shown here is derived from an EMBL/GenBank/DDBJ whole genome shotgun (WGS) entry which is preliminary data.</text>
</comment>
<evidence type="ECO:0000256" key="9">
    <source>
        <dbReference type="SAM" id="MobiDB-lite"/>
    </source>
</evidence>
<reference evidence="12 13" key="1">
    <citation type="submission" date="2017-10" db="EMBL/GenBank/DDBJ databases">
        <authorList>
            <person name="Banno H."/>
            <person name="Chua N.-H."/>
        </authorList>
    </citation>
    <scope>NUCLEOTIDE SEQUENCE [LARGE SCALE GENOMIC DNA]</scope>
    <source>
        <strain evidence="12 13">SCPM-O-B-7607</strain>
    </source>
</reference>
<feature type="domain" description="Peptidase M16 N-terminal" evidence="10">
    <location>
        <begin position="56"/>
        <end position="165"/>
    </location>
</feature>
<evidence type="ECO:0000259" key="10">
    <source>
        <dbReference type="Pfam" id="PF00675"/>
    </source>
</evidence>
<evidence type="ECO:0000256" key="1">
    <source>
        <dbReference type="ARBA" id="ARBA00001947"/>
    </source>
</evidence>
<keyword evidence="7" id="KW-0482">Metalloprotease</keyword>
<feature type="region of interest" description="Disordered" evidence="9">
    <location>
        <begin position="920"/>
        <end position="940"/>
    </location>
</feature>
<dbReference type="Gene3D" id="3.30.830.10">
    <property type="entry name" value="Metalloenzyme, LuxS/M16 peptidase-like"/>
    <property type="match status" value="4"/>
</dbReference>
<gene>
    <name evidence="12" type="ORF">CS533_02160</name>
</gene>
<evidence type="ECO:0000313" key="12">
    <source>
        <dbReference type="EMBL" id="PHZ28823.1"/>
    </source>
</evidence>
<dbReference type="SUPFAM" id="SSF63411">
    <property type="entry name" value="LuxS/MPP-like metallohydrolase"/>
    <property type="match status" value="3"/>
</dbReference>
<dbReference type="InterPro" id="IPR001431">
    <property type="entry name" value="Pept_M16_Zn_BS"/>
</dbReference>
<name>A0A2G4U670_YERBE</name>